<feature type="domain" description="UBC core" evidence="1">
    <location>
        <begin position="4"/>
        <end position="148"/>
    </location>
</feature>
<dbReference type="InterPro" id="IPR000608">
    <property type="entry name" value="UBC"/>
</dbReference>
<protein>
    <recommendedName>
        <fullName evidence="1">UBC core domain-containing protein</fullName>
    </recommendedName>
</protein>
<dbReference type="Gene3D" id="3.10.110.10">
    <property type="entry name" value="Ubiquitin Conjugating Enzyme"/>
    <property type="match status" value="1"/>
</dbReference>
<dbReference type="PANTHER" id="PTHR24067">
    <property type="entry name" value="UBIQUITIN-CONJUGATING ENZYME E2"/>
    <property type="match status" value="1"/>
</dbReference>
<dbReference type="PROSITE" id="PS50127">
    <property type="entry name" value="UBC_2"/>
    <property type="match status" value="1"/>
</dbReference>
<reference evidence="2" key="1">
    <citation type="submission" date="2021-01" db="EMBL/GenBank/DDBJ databases">
        <authorList>
            <person name="Corre E."/>
            <person name="Pelletier E."/>
            <person name="Niang G."/>
            <person name="Scheremetjew M."/>
            <person name="Finn R."/>
            <person name="Kale V."/>
            <person name="Holt S."/>
            <person name="Cochrane G."/>
            <person name="Meng A."/>
            <person name="Brown T."/>
            <person name="Cohen L."/>
        </authorList>
    </citation>
    <scope>NUCLEOTIDE SEQUENCE</scope>
    <source>
        <strain evidence="2">CCMP644</strain>
    </source>
</reference>
<dbReference type="SMART" id="SM00212">
    <property type="entry name" value="UBCc"/>
    <property type="match status" value="1"/>
</dbReference>
<gene>
    <name evidence="2" type="ORF">HAND00432_LOCUS21984</name>
</gene>
<evidence type="ECO:0000313" key="2">
    <source>
        <dbReference type="EMBL" id="CAD8970985.1"/>
    </source>
</evidence>
<accession>A0A6U4ZEP9</accession>
<organism evidence="2">
    <name type="scientific">Hemiselmis andersenii</name>
    <name type="common">Cryptophyte alga</name>
    <dbReference type="NCBI Taxonomy" id="464988"/>
    <lineage>
        <taxon>Eukaryota</taxon>
        <taxon>Cryptophyceae</taxon>
        <taxon>Cryptomonadales</taxon>
        <taxon>Hemiselmidaceae</taxon>
        <taxon>Hemiselmis</taxon>
    </lineage>
</organism>
<dbReference type="CDD" id="cd23808">
    <property type="entry name" value="UBCc_UBE2W"/>
    <property type="match status" value="1"/>
</dbReference>
<dbReference type="Pfam" id="PF00179">
    <property type="entry name" value="UQ_con"/>
    <property type="match status" value="1"/>
</dbReference>
<dbReference type="EMBL" id="HBFX01036492">
    <property type="protein sequence ID" value="CAD8970985.1"/>
    <property type="molecule type" value="Transcribed_RNA"/>
</dbReference>
<dbReference type="InterPro" id="IPR016135">
    <property type="entry name" value="UBQ-conjugating_enzyme/RWD"/>
</dbReference>
<name>A0A6U4ZEP9_HEMAN</name>
<dbReference type="AlphaFoldDB" id="A0A6U4ZEP9"/>
<dbReference type="SUPFAM" id="SSF54495">
    <property type="entry name" value="UBC-like"/>
    <property type="match status" value="1"/>
</dbReference>
<evidence type="ECO:0000259" key="1">
    <source>
        <dbReference type="PROSITE" id="PS50127"/>
    </source>
</evidence>
<sequence length="148" mass="16661">MATRSQKRLLREKADMEKAGMFAVETIQTPAGVRWFVAVKGADATFYQGETFRLQFTFSEEYPIEAPEVIFLQPAPVHPHIYSNGHICLSILYDGWSPALRVDSVCMSILSMLSSAEAKKPPVDNDSYVRNCSSNPKATKWDFHDTKV</sequence>
<proteinExistence type="predicted"/>
<dbReference type="InterPro" id="IPR050113">
    <property type="entry name" value="Ub_conjugating_enzyme"/>
</dbReference>